<evidence type="ECO:0000256" key="12">
    <source>
        <dbReference type="SAM" id="SignalP"/>
    </source>
</evidence>
<evidence type="ECO:0000313" key="14">
    <source>
        <dbReference type="Proteomes" id="UP000504607"/>
    </source>
</evidence>
<evidence type="ECO:0000256" key="6">
    <source>
        <dbReference type="ARBA" id="ARBA00023180"/>
    </source>
</evidence>
<dbReference type="InParanoid" id="A0A6I9RTX2"/>
<dbReference type="InterPro" id="IPR008972">
    <property type="entry name" value="Cupredoxin"/>
</dbReference>
<evidence type="ECO:0000256" key="2">
    <source>
        <dbReference type="ARBA" id="ARBA00022622"/>
    </source>
</evidence>
<proteinExistence type="inferred from homology"/>
<dbReference type="CDD" id="cd11019">
    <property type="entry name" value="OsENODL1_like"/>
    <property type="match status" value="1"/>
</dbReference>
<dbReference type="RefSeq" id="XP_010931822.1">
    <property type="nucleotide sequence ID" value="XM_010933520.3"/>
</dbReference>
<evidence type="ECO:0000256" key="3">
    <source>
        <dbReference type="ARBA" id="ARBA00022729"/>
    </source>
</evidence>
<evidence type="ECO:0000256" key="4">
    <source>
        <dbReference type="ARBA" id="ARBA00023136"/>
    </source>
</evidence>
<dbReference type="GO" id="GO:0098552">
    <property type="term" value="C:side of membrane"/>
    <property type="evidence" value="ECO:0007669"/>
    <property type="project" value="UniProtKB-KW"/>
</dbReference>
<dbReference type="KEGG" id="egu:105052640"/>
<dbReference type="PANTHER" id="PTHR33021">
    <property type="entry name" value="BLUE COPPER PROTEIN"/>
    <property type="match status" value="1"/>
</dbReference>
<dbReference type="InterPro" id="IPR039391">
    <property type="entry name" value="Phytocyanin-like"/>
</dbReference>
<dbReference type="GeneID" id="105052640"/>
<evidence type="ECO:0000259" key="13">
    <source>
        <dbReference type="PROSITE" id="PS51485"/>
    </source>
</evidence>
<evidence type="ECO:0000256" key="10">
    <source>
        <dbReference type="SAM" id="MobiDB-lite"/>
    </source>
</evidence>
<evidence type="ECO:0000256" key="9">
    <source>
        <dbReference type="ARBA" id="ARBA00037868"/>
    </source>
</evidence>
<keyword evidence="14" id="KW-1185">Reference proteome</keyword>
<name>A0A6I9RTX2_ELAGV</name>
<keyword evidence="6" id="KW-0325">Glycoprotein</keyword>
<dbReference type="SUPFAM" id="SSF49503">
    <property type="entry name" value="Cupredoxins"/>
    <property type="match status" value="1"/>
</dbReference>
<comment type="subcellular location">
    <subcellularLocation>
        <location evidence="9">Endomembrane system</location>
        <topology evidence="9">Lipid-anchor</topology>
    </subcellularLocation>
    <subcellularLocation>
        <location evidence="1">Membrane</location>
        <topology evidence="1">Lipid-anchor</topology>
        <topology evidence="1">GPI-anchor</topology>
    </subcellularLocation>
</comment>
<dbReference type="OrthoDB" id="691587at2759"/>
<dbReference type="Proteomes" id="UP000504607">
    <property type="component" value="Chromosome 10"/>
</dbReference>
<evidence type="ECO:0000256" key="11">
    <source>
        <dbReference type="SAM" id="Phobius"/>
    </source>
</evidence>
<feature type="domain" description="Phytocyanin" evidence="13">
    <location>
        <begin position="23"/>
        <end position="126"/>
    </location>
</feature>
<dbReference type="Pfam" id="PF02298">
    <property type="entry name" value="Cu_bind_like"/>
    <property type="match status" value="1"/>
</dbReference>
<dbReference type="PROSITE" id="PS51485">
    <property type="entry name" value="PHYTOCYANIN"/>
    <property type="match status" value="1"/>
</dbReference>
<reference evidence="15" key="1">
    <citation type="submission" date="2025-08" db="UniProtKB">
        <authorList>
            <consortium name="RefSeq"/>
        </authorList>
    </citation>
    <scope>IDENTIFICATION</scope>
</reference>
<evidence type="ECO:0000256" key="7">
    <source>
        <dbReference type="ARBA" id="ARBA00023288"/>
    </source>
</evidence>
<dbReference type="InterPro" id="IPR041846">
    <property type="entry name" value="ENL_dom"/>
</dbReference>
<evidence type="ECO:0000256" key="1">
    <source>
        <dbReference type="ARBA" id="ARBA00004589"/>
    </source>
</evidence>
<dbReference type="GO" id="GO:0012505">
    <property type="term" value="C:endomembrane system"/>
    <property type="evidence" value="ECO:0007669"/>
    <property type="project" value="UniProtKB-SubCell"/>
</dbReference>
<keyword evidence="11" id="KW-0812">Transmembrane</keyword>
<dbReference type="Gene3D" id="2.60.40.420">
    <property type="entry name" value="Cupredoxins - blue copper proteins"/>
    <property type="match status" value="1"/>
</dbReference>
<comment type="similarity">
    <text evidence="8">Belongs to the early nodulin-like (ENODL) family.</text>
</comment>
<keyword evidence="11" id="KW-1133">Transmembrane helix</keyword>
<keyword evidence="7" id="KW-0449">Lipoprotein</keyword>
<dbReference type="InterPro" id="IPR003245">
    <property type="entry name" value="Phytocyanin_dom"/>
</dbReference>
<feature type="chain" id="PRO_5026860856" evidence="12">
    <location>
        <begin position="23"/>
        <end position="207"/>
    </location>
</feature>
<protein>
    <submittedName>
        <fullName evidence="15">Early nodulin-like protein 1</fullName>
    </submittedName>
</protein>
<feature type="signal peptide" evidence="12">
    <location>
        <begin position="1"/>
        <end position="22"/>
    </location>
</feature>
<dbReference type="PANTHER" id="PTHR33021:SF253">
    <property type="entry name" value="EARLY NODULIN-LIKE PROTEIN 9"/>
    <property type="match status" value="1"/>
</dbReference>
<dbReference type="FunCoup" id="A0A6I9RTX2">
    <property type="interactions" value="528"/>
</dbReference>
<accession>A0A6I9RTX2</accession>
<keyword evidence="5" id="KW-1015">Disulfide bond</keyword>
<evidence type="ECO:0000256" key="8">
    <source>
        <dbReference type="ARBA" id="ARBA00035011"/>
    </source>
</evidence>
<feature type="compositionally biased region" description="Pro residues" evidence="10">
    <location>
        <begin position="131"/>
        <end position="160"/>
    </location>
</feature>
<gene>
    <name evidence="15" type="primary">LOC105052640</name>
</gene>
<evidence type="ECO:0000313" key="15">
    <source>
        <dbReference type="RefSeq" id="XP_010931822.1"/>
    </source>
</evidence>
<dbReference type="AlphaFoldDB" id="A0A6I9RTX2"/>
<dbReference type="FunFam" id="2.60.40.420:FF:000010">
    <property type="entry name" value="Early nodulin-like protein 1"/>
    <property type="match status" value="1"/>
</dbReference>
<evidence type="ECO:0000256" key="5">
    <source>
        <dbReference type="ARBA" id="ARBA00023157"/>
    </source>
</evidence>
<sequence>MANLHASVFFCLALSMMAMASAKQFMVGRSMGWTVPGPNAMSYNQWAESNRFQIGDSLLFVYPPGQDSLLQVEKESYDTCNTTTYIQRFDDGNTVFTFNQSGAFYFISGNEANCMKNESLVVVVLAERRQPSPPPSPSPVSSSSPPPSPASSSPPSPPPLTSTEVTPSPAPTGEETRTPPPPNGASLKVVGFMGSVGAFLGWVLFVF</sequence>
<dbReference type="GO" id="GO:0005886">
    <property type="term" value="C:plasma membrane"/>
    <property type="evidence" value="ECO:0007669"/>
    <property type="project" value="TreeGrafter"/>
</dbReference>
<dbReference type="GO" id="GO:0009055">
    <property type="term" value="F:electron transfer activity"/>
    <property type="evidence" value="ECO:0007669"/>
    <property type="project" value="InterPro"/>
</dbReference>
<feature type="transmembrane region" description="Helical" evidence="11">
    <location>
        <begin position="185"/>
        <end position="206"/>
    </location>
</feature>
<organism evidence="14 15">
    <name type="scientific">Elaeis guineensis var. tenera</name>
    <name type="common">Oil palm</name>
    <dbReference type="NCBI Taxonomy" id="51953"/>
    <lineage>
        <taxon>Eukaryota</taxon>
        <taxon>Viridiplantae</taxon>
        <taxon>Streptophyta</taxon>
        <taxon>Embryophyta</taxon>
        <taxon>Tracheophyta</taxon>
        <taxon>Spermatophyta</taxon>
        <taxon>Magnoliopsida</taxon>
        <taxon>Liliopsida</taxon>
        <taxon>Arecaceae</taxon>
        <taxon>Arecoideae</taxon>
        <taxon>Cocoseae</taxon>
        <taxon>Elaeidinae</taxon>
        <taxon>Elaeis</taxon>
    </lineage>
</organism>
<feature type="region of interest" description="Disordered" evidence="10">
    <location>
        <begin position="129"/>
        <end position="186"/>
    </location>
</feature>
<keyword evidence="4 11" id="KW-0472">Membrane</keyword>
<feature type="compositionally biased region" description="Low complexity" evidence="10">
    <location>
        <begin position="161"/>
        <end position="173"/>
    </location>
</feature>
<keyword evidence="2" id="KW-0336">GPI-anchor</keyword>
<keyword evidence="3 12" id="KW-0732">Signal</keyword>